<evidence type="ECO:0000256" key="2">
    <source>
        <dbReference type="ARBA" id="ARBA00008873"/>
    </source>
</evidence>
<feature type="transmembrane region" description="Helical" evidence="8">
    <location>
        <begin position="116"/>
        <end position="140"/>
    </location>
</feature>
<dbReference type="EMBL" id="CP003600">
    <property type="protein sequence ID" value="AFY92387.1"/>
    <property type="molecule type" value="Genomic_DNA"/>
</dbReference>
<dbReference type="SUPFAM" id="SSF161111">
    <property type="entry name" value="Cation efflux protein transmembrane domain-like"/>
    <property type="match status" value="1"/>
</dbReference>
<feature type="transmembrane region" description="Helical" evidence="8">
    <location>
        <begin position="17"/>
        <end position="36"/>
    </location>
</feature>
<accession>K9UBC2</accession>
<dbReference type="RefSeq" id="WP_015158574.1">
    <property type="nucleotide sequence ID" value="NC_019697.1"/>
</dbReference>
<dbReference type="SUPFAM" id="SSF160240">
    <property type="entry name" value="Cation efflux protein cytoplasmic domain-like"/>
    <property type="match status" value="1"/>
</dbReference>
<proteinExistence type="inferred from homology"/>
<dbReference type="InterPro" id="IPR027470">
    <property type="entry name" value="Cation_efflux_CTD"/>
</dbReference>
<evidence type="ECO:0000313" key="11">
    <source>
        <dbReference type="EMBL" id="AFY92387.1"/>
    </source>
</evidence>
<dbReference type="STRING" id="1173020.Cha6605_1167"/>
<evidence type="ECO:0000259" key="10">
    <source>
        <dbReference type="Pfam" id="PF16916"/>
    </source>
</evidence>
<evidence type="ECO:0000259" key="9">
    <source>
        <dbReference type="Pfam" id="PF01545"/>
    </source>
</evidence>
<feature type="transmembrane region" description="Helical" evidence="8">
    <location>
        <begin position="42"/>
        <end position="64"/>
    </location>
</feature>
<keyword evidence="6" id="KW-0406">Ion transport</keyword>
<keyword evidence="4 8" id="KW-0812">Transmembrane</keyword>
<dbReference type="Pfam" id="PF01545">
    <property type="entry name" value="Cation_efflux"/>
    <property type="match status" value="1"/>
</dbReference>
<sequence length="302" mass="32828">MVHPHQHSHAPKTYNRAFLIGTSLNIGFVLVEAWFGAISHSLALIADAGHNLSDVLGLLLAWAASYLVQRPPNRKYTYGLRRSSILAALLNAILLLLAMGGIAWEAIRRLSDPSPVAGGTVILVAGIGVVINTITALLFMSGRERDLNIRGAFLHMAADALVSVGVVLAGIAILLTGWLWLDPVISLIIVVVIIFGTWNLFREALDLILDGVPKQIEPIAVRTFLEDLPGVTRVHDLHIWAMSTTQTALTAHLVMPEGCVSDRFFTDTSASLQTYFGIDHSTLQIETGHPDYPCHLESESHV</sequence>
<dbReference type="eggNOG" id="COG1230">
    <property type="taxonomic scope" value="Bacteria"/>
</dbReference>
<feature type="transmembrane region" description="Helical" evidence="8">
    <location>
        <begin position="184"/>
        <end position="201"/>
    </location>
</feature>
<comment type="similarity">
    <text evidence="2">Belongs to the cation diffusion facilitator (CDF) transporter (TC 2.A.4) family. SLC30A subfamily.</text>
</comment>
<gene>
    <name evidence="11" type="ORF">Cha6605_1167</name>
</gene>
<name>K9UBC2_CHAP6</name>
<dbReference type="PATRIC" id="fig|1173020.3.peg.1367"/>
<feature type="transmembrane region" description="Helical" evidence="8">
    <location>
        <begin position="85"/>
        <end position="104"/>
    </location>
</feature>
<evidence type="ECO:0000256" key="7">
    <source>
        <dbReference type="ARBA" id="ARBA00023136"/>
    </source>
</evidence>
<comment type="subcellular location">
    <subcellularLocation>
        <location evidence="1">Membrane</location>
        <topology evidence="1">Multi-pass membrane protein</topology>
    </subcellularLocation>
</comment>
<dbReference type="InterPro" id="IPR027469">
    <property type="entry name" value="Cation_efflux_TMD_sf"/>
</dbReference>
<dbReference type="PANTHER" id="PTHR11562:SF17">
    <property type="entry name" value="RE54080P-RELATED"/>
    <property type="match status" value="1"/>
</dbReference>
<keyword evidence="12" id="KW-1185">Reference proteome</keyword>
<dbReference type="AlphaFoldDB" id="K9UBC2"/>
<evidence type="ECO:0000256" key="5">
    <source>
        <dbReference type="ARBA" id="ARBA00022989"/>
    </source>
</evidence>
<evidence type="ECO:0000256" key="3">
    <source>
        <dbReference type="ARBA" id="ARBA00022448"/>
    </source>
</evidence>
<protein>
    <submittedName>
        <fullName evidence="11">Cation diffusion facilitator family transporter</fullName>
    </submittedName>
</protein>
<keyword evidence="7 8" id="KW-0472">Membrane</keyword>
<dbReference type="PANTHER" id="PTHR11562">
    <property type="entry name" value="CATION EFFLUX PROTEIN/ ZINC TRANSPORTER"/>
    <property type="match status" value="1"/>
</dbReference>
<evidence type="ECO:0000256" key="8">
    <source>
        <dbReference type="SAM" id="Phobius"/>
    </source>
</evidence>
<feature type="domain" description="Cation efflux protein cytoplasmic" evidence="10">
    <location>
        <begin position="219"/>
        <end position="286"/>
    </location>
</feature>
<dbReference type="Gene3D" id="1.20.1510.10">
    <property type="entry name" value="Cation efflux protein transmembrane domain"/>
    <property type="match status" value="1"/>
</dbReference>
<keyword evidence="3" id="KW-0813">Transport</keyword>
<evidence type="ECO:0000313" key="12">
    <source>
        <dbReference type="Proteomes" id="UP000010366"/>
    </source>
</evidence>
<dbReference type="Pfam" id="PF16916">
    <property type="entry name" value="ZT_dimer"/>
    <property type="match status" value="1"/>
</dbReference>
<dbReference type="InterPro" id="IPR002524">
    <property type="entry name" value="Cation_efflux"/>
</dbReference>
<evidence type="ECO:0000256" key="4">
    <source>
        <dbReference type="ARBA" id="ARBA00022692"/>
    </source>
</evidence>
<dbReference type="HOGENOM" id="CLU_013430_0_0_3"/>
<dbReference type="InterPro" id="IPR058533">
    <property type="entry name" value="Cation_efflux_TM"/>
</dbReference>
<dbReference type="NCBIfam" id="TIGR01297">
    <property type="entry name" value="CDF"/>
    <property type="match status" value="1"/>
</dbReference>
<dbReference type="GO" id="GO:0005886">
    <property type="term" value="C:plasma membrane"/>
    <property type="evidence" value="ECO:0007669"/>
    <property type="project" value="TreeGrafter"/>
</dbReference>
<evidence type="ECO:0000256" key="1">
    <source>
        <dbReference type="ARBA" id="ARBA00004141"/>
    </source>
</evidence>
<dbReference type="GO" id="GO:0005385">
    <property type="term" value="F:zinc ion transmembrane transporter activity"/>
    <property type="evidence" value="ECO:0007669"/>
    <property type="project" value="TreeGrafter"/>
</dbReference>
<dbReference type="OrthoDB" id="9809646at2"/>
<evidence type="ECO:0000256" key="6">
    <source>
        <dbReference type="ARBA" id="ARBA00023065"/>
    </source>
</evidence>
<feature type="domain" description="Cation efflux protein transmembrane" evidence="9">
    <location>
        <begin position="20"/>
        <end position="209"/>
    </location>
</feature>
<feature type="transmembrane region" description="Helical" evidence="8">
    <location>
        <begin position="152"/>
        <end position="178"/>
    </location>
</feature>
<dbReference type="KEGG" id="cmp:Cha6605_1167"/>
<dbReference type="InterPro" id="IPR036837">
    <property type="entry name" value="Cation_efflux_CTD_sf"/>
</dbReference>
<dbReference type="Proteomes" id="UP000010366">
    <property type="component" value="Chromosome"/>
</dbReference>
<keyword evidence="5 8" id="KW-1133">Transmembrane helix</keyword>
<reference evidence="11 12" key="1">
    <citation type="submission" date="2012-05" db="EMBL/GenBank/DDBJ databases">
        <title>Finished chromosome of genome of Chamaesiphon sp. PCC 6605.</title>
        <authorList>
            <consortium name="US DOE Joint Genome Institute"/>
            <person name="Gugger M."/>
            <person name="Coursin T."/>
            <person name="Rippka R."/>
            <person name="Tandeau De Marsac N."/>
            <person name="Huntemann M."/>
            <person name="Wei C.-L."/>
            <person name="Han J."/>
            <person name="Detter J.C."/>
            <person name="Han C."/>
            <person name="Tapia R."/>
            <person name="Chen A."/>
            <person name="Kyrpides N."/>
            <person name="Mavromatis K."/>
            <person name="Markowitz V."/>
            <person name="Szeto E."/>
            <person name="Ivanova N."/>
            <person name="Pagani I."/>
            <person name="Pati A."/>
            <person name="Goodwin L."/>
            <person name="Nordberg H.P."/>
            <person name="Cantor M.N."/>
            <person name="Hua S.X."/>
            <person name="Woyke T."/>
            <person name="Kerfeld C.A."/>
        </authorList>
    </citation>
    <scope>NUCLEOTIDE SEQUENCE [LARGE SCALE GENOMIC DNA]</scope>
    <source>
        <strain evidence="12">ATCC 27169 / PCC 6605</strain>
    </source>
</reference>
<organism evidence="11 12">
    <name type="scientific">Chamaesiphon minutus (strain ATCC 27169 / PCC 6605)</name>
    <dbReference type="NCBI Taxonomy" id="1173020"/>
    <lineage>
        <taxon>Bacteria</taxon>
        <taxon>Bacillati</taxon>
        <taxon>Cyanobacteriota</taxon>
        <taxon>Cyanophyceae</taxon>
        <taxon>Gomontiellales</taxon>
        <taxon>Chamaesiphonaceae</taxon>
        <taxon>Chamaesiphon</taxon>
    </lineage>
</organism>
<dbReference type="InterPro" id="IPR050681">
    <property type="entry name" value="CDF/SLC30A"/>
</dbReference>